<comment type="caution">
    <text evidence="8">The sequence shown here is derived from an EMBL/GenBank/DDBJ whole genome shotgun (WGS) entry which is preliminary data.</text>
</comment>
<evidence type="ECO:0000256" key="2">
    <source>
        <dbReference type="ARBA" id="ARBA00022448"/>
    </source>
</evidence>
<feature type="domain" description="Major facilitator superfamily (MFS) profile" evidence="7">
    <location>
        <begin position="1"/>
        <end position="77"/>
    </location>
</feature>
<dbReference type="InterPro" id="IPR036259">
    <property type="entry name" value="MFS_trans_sf"/>
</dbReference>
<keyword evidence="2" id="KW-0813">Transport</keyword>
<dbReference type="PROSITE" id="PS50850">
    <property type="entry name" value="MFS"/>
    <property type="match status" value="1"/>
</dbReference>
<name>A0ABQ2GL98_9PSED</name>
<keyword evidence="5 6" id="KW-0472">Membrane</keyword>
<keyword evidence="4 6" id="KW-1133">Transmembrane helix</keyword>
<comment type="subcellular location">
    <subcellularLocation>
        <location evidence="1">Membrane</location>
    </subcellularLocation>
</comment>
<dbReference type="Gene3D" id="1.20.1250.20">
    <property type="entry name" value="MFS general substrate transporter like domains"/>
    <property type="match status" value="1"/>
</dbReference>
<dbReference type="PANTHER" id="PTHR48020">
    <property type="entry name" value="PROTON MYO-INOSITOL COTRANSPORTER"/>
    <property type="match status" value="1"/>
</dbReference>
<protein>
    <recommendedName>
        <fullName evidence="7">Major facilitator superfamily (MFS) profile domain-containing protein</fullName>
    </recommendedName>
</protein>
<dbReference type="Proteomes" id="UP000616499">
    <property type="component" value="Unassembled WGS sequence"/>
</dbReference>
<feature type="transmembrane region" description="Helical" evidence="6">
    <location>
        <begin position="21"/>
        <end position="42"/>
    </location>
</feature>
<evidence type="ECO:0000256" key="1">
    <source>
        <dbReference type="ARBA" id="ARBA00004370"/>
    </source>
</evidence>
<dbReference type="Pfam" id="PF00083">
    <property type="entry name" value="Sugar_tr"/>
    <property type="match status" value="1"/>
</dbReference>
<sequence length="97" mass="10570">MACAPVVWVMLAKIPPLPIQGLAIGVAVCALWIENVIIGLFFPVVVDVFGVASTFFLIVGLGAIAMAFVYYHVPEIKGRSLEQIEAYFRARFAKEAN</sequence>
<dbReference type="EMBL" id="BMNW01000002">
    <property type="protein sequence ID" value="GGM00896.1"/>
    <property type="molecule type" value="Genomic_DNA"/>
</dbReference>
<evidence type="ECO:0000313" key="9">
    <source>
        <dbReference type="Proteomes" id="UP000616499"/>
    </source>
</evidence>
<evidence type="ECO:0000256" key="4">
    <source>
        <dbReference type="ARBA" id="ARBA00022989"/>
    </source>
</evidence>
<dbReference type="InterPro" id="IPR005828">
    <property type="entry name" value="MFS_sugar_transport-like"/>
</dbReference>
<gene>
    <name evidence="8" type="ORF">GCM10009425_10110</name>
</gene>
<evidence type="ECO:0000256" key="3">
    <source>
        <dbReference type="ARBA" id="ARBA00022692"/>
    </source>
</evidence>
<evidence type="ECO:0000313" key="8">
    <source>
        <dbReference type="EMBL" id="GGM00896.1"/>
    </source>
</evidence>
<accession>A0ABQ2GL98</accession>
<dbReference type="InterPro" id="IPR050814">
    <property type="entry name" value="Myo-inositol_Transporter"/>
</dbReference>
<evidence type="ECO:0000256" key="6">
    <source>
        <dbReference type="SAM" id="Phobius"/>
    </source>
</evidence>
<keyword evidence="9" id="KW-1185">Reference proteome</keyword>
<proteinExistence type="predicted"/>
<dbReference type="SUPFAM" id="SSF103473">
    <property type="entry name" value="MFS general substrate transporter"/>
    <property type="match status" value="1"/>
</dbReference>
<dbReference type="PANTHER" id="PTHR48020:SF12">
    <property type="entry name" value="PROTON MYO-INOSITOL COTRANSPORTER"/>
    <property type="match status" value="1"/>
</dbReference>
<organism evidence="8 9">
    <name type="scientific">Pseudomonas asuensis</name>
    <dbReference type="NCBI Taxonomy" id="1825787"/>
    <lineage>
        <taxon>Bacteria</taxon>
        <taxon>Pseudomonadati</taxon>
        <taxon>Pseudomonadota</taxon>
        <taxon>Gammaproteobacteria</taxon>
        <taxon>Pseudomonadales</taxon>
        <taxon>Pseudomonadaceae</taxon>
        <taxon>Pseudomonas</taxon>
    </lineage>
</organism>
<reference evidence="9" key="1">
    <citation type="journal article" date="2019" name="Int. J. Syst. Evol. Microbiol.">
        <title>The Global Catalogue of Microorganisms (GCM) 10K type strain sequencing project: providing services to taxonomists for standard genome sequencing and annotation.</title>
        <authorList>
            <consortium name="The Broad Institute Genomics Platform"/>
            <consortium name="The Broad Institute Genome Sequencing Center for Infectious Disease"/>
            <person name="Wu L."/>
            <person name="Ma J."/>
        </authorList>
    </citation>
    <scope>NUCLEOTIDE SEQUENCE [LARGE SCALE GENOMIC DNA]</scope>
    <source>
        <strain evidence="9">JCM 13501</strain>
    </source>
</reference>
<evidence type="ECO:0000259" key="7">
    <source>
        <dbReference type="PROSITE" id="PS50850"/>
    </source>
</evidence>
<dbReference type="RefSeq" id="WP_188865030.1">
    <property type="nucleotide sequence ID" value="NZ_BMNW01000002.1"/>
</dbReference>
<evidence type="ECO:0000256" key="5">
    <source>
        <dbReference type="ARBA" id="ARBA00023136"/>
    </source>
</evidence>
<keyword evidence="3 6" id="KW-0812">Transmembrane</keyword>
<feature type="transmembrane region" description="Helical" evidence="6">
    <location>
        <begin position="48"/>
        <end position="71"/>
    </location>
</feature>
<dbReference type="InterPro" id="IPR020846">
    <property type="entry name" value="MFS_dom"/>
</dbReference>